<dbReference type="EMBL" id="PDCK01000041">
    <property type="protein sequence ID" value="PRQ41926.1"/>
    <property type="molecule type" value="Genomic_DNA"/>
</dbReference>
<gene>
    <name evidence="1" type="ORF">RchiOBHm_Chr3g0452051</name>
</gene>
<dbReference type="Proteomes" id="UP000238479">
    <property type="component" value="Chromosome 3"/>
</dbReference>
<dbReference type="Gramene" id="PRQ41926">
    <property type="protein sequence ID" value="PRQ41926"/>
    <property type="gene ID" value="RchiOBHm_Chr3g0452051"/>
</dbReference>
<evidence type="ECO:0000313" key="2">
    <source>
        <dbReference type="Proteomes" id="UP000238479"/>
    </source>
</evidence>
<reference evidence="1 2" key="1">
    <citation type="journal article" date="2018" name="Nat. Genet.">
        <title>The Rosa genome provides new insights in the design of modern roses.</title>
        <authorList>
            <person name="Bendahmane M."/>
        </authorList>
    </citation>
    <scope>NUCLEOTIDE SEQUENCE [LARGE SCALE GENOMIC DNA]</scope>
    <source>
        <strain evidence="2">cv. Old Blush</strain>
    </source>
</reference>
<organism evidence="1 2">
    <name type="scientific">Rosa chinensis</name>
    <name type="common">China rose</name>
    <dbReference type="NCBI Taxonomy" id="74649"/>
    <lineage>
        <taxon>Eukaryota</taxon>
        <taxon>Viridiplantae</taxon>
        <taxon>Streptophyta</taxon>
        <taxon>Embryophyta</taxon>
        <taxon>Tracheophyta</taxon>
        <taxon>Spermatophyta</taxon>
        <taxon>Magnoliopsida</taxon>
        <taxon>eudicotyledons</taxon>
        <taxon>Gunneridae</taxon>
        <taxon>Pentapetalae</taxon>
        <taxon>rosids</taxon>
        <taxon>fabids</taxon>
        <taxon>Rosales</taxon>
        <taxon>Rosaceae</taxon>
        <taxon>Rosoideae</taxon>
        <taxon>Rosoideae incertae sedis</taxon>
        <taxon>Rosa</taxon>
    </lineage>
</organism>
<evidence type="ECO:0000313" key="1">
    <source>
        <dbReference type="EMBL" id="PRQ41926.1"/>
    </source>
</evidence>
<dbReference type="AlphaFoldDB" id="A0A2P6R661"/>
<accession>A0A2P6R661</accession>
<protein>
    <submittedName>
        <fullName evidence="1">Uncharacterized protein</fullName>
    </submittedName>
</protein>
<keyword evidence="2" id="KW-1185">Reference proteome</keyword>
<comment type="caution">
    <text evidence="1">The sequence shown here is derived from an EMBL/GenBank/DDBJ whole genome shotgun (WGS) entry which is preliminary data.</text>
</comment>
<name>A0A2P6R661_ROSCH</name>
<sequence>MYRRHGINYRKTRCSKLPRLGTSIATSFFEKETNYLSTSLCNVSLLKPFGQWWLC</sequence>
<proteinExistence type="predicted"/>